<dbReference type="RefSeq" id="WP_420240677.1">
    <property type="nucleotide sequence ID" value="NZ_BOPV01000001.1"/>
</dbReference>
<dbReference type="Gene3D" id="1.10.150.240">
    <property type="entry name" value="Putative phosphatase, domain 2"/>
    <property type="match status" value="1"/>
</dbReference>
<comment type="caution">
    <text evidence="1">The sequence shown here is derived from an EMBL/GenBank/DDBJ whole genome shotgun (WGS) entry which is preliminary data.</text>
</comment>
<dbReference type="InterPro" id="IPR036412">
    <property type="entry name" value="HAD-like_sf"/>
</dbReference>
<dbReference type="GO" id="GO:0005829">
    <property type="term" value="C:cytosol"/>
    <property type="evidence" value="ECO:0007669"/>
    <property type="project" value="TreeGrafter"/>
</dbReference>
<dbReference type="AlphaFoldDB" id="A0A8S8X8I6"/>
<dbReference type="PANTHER" id="PTHR43434">
    <property type="entry name" value="PHOSPHOGLYCOLATE PHOSPHATASE"/>
    <property type="match status" value="1"/>
</dbReference>
<dbReference type="Proteomes" id="UP000681075">
    <property type="component" value="Unassembled WGS sequence"/>
</dbReference>
<evidence type="ECO:0000313" key="1">
    <source>
        <dbReference type="EMBL" id="GIL37799.1"/>
    </source>
</evidence>
<name>A0A8S8X8I6_9PROT</name>
<organism evidence="1 2">
    <name type="scientific">Roseiterribacter gracilis</name>
    <dbReference type="NCBI Taxonomy" id="2812848"/>
    <lineage>
        <taxon>Bacteria</taxon>
        <taxon>Pseudomonadati</taxon>
        <taxon>Pseudomonadota</taxon>
        <taxon>Alphaproteobacteria</taxon>
        <taxon>Rhodospirillales</taxon>
        <taxon>Roseiterribacteraceae</taxon>
        <taxon>Roseiterribacter</taxon>
    </lineage>
</organism>
<dbReference type="NCBIfam" id="TIGR01509">
    <property type="entry name" value="HAD-SF-IA-v3"/>
    <property type="match status" value="1"/>
</dbReference>
<dbReference type="SUPFAM" id="SSF56784">
    <property type="entry name" value="HAD-like"/>
    <property type="match status" value="1"/>
</dbReference>
<proteinExistence type="predicted"/>
<keyword evidence="2" id="KW-1185">Reference proteome</keyword>
<sequence>MTKLALFDCDGTLVDSQGGIIASMAAAFGREGLVAPAAHAVRRVVGLPLEEAIRRLAASDDDALIERLDDHYRDVFSTIRLEDGFHEPMFEGIDAAVAELDAAGVLLGVATGKGTRGLTMTLERHGLLPRFMTLQTSDTAPGKPHPDMALQALAETGVEPQDAVMIGDTVYDVAMAKAAGLKATIGVSWGYHEADELREAGAARIASSPRELPALVAELLD</sequence>
<dbReference type="EMBL" id="BOPV01000001">
    <property type="protein sequence ID" value="GIL37799.1"/>
    <property type="molecule type" value="Genomic_DNA"/>
</dbReference>
<keyword evidence="1" id="KW-0378">Hydrolase</keyword>
<dbReference type="Pfam" id="PF13419">
    <property type="entry name" value="HAD_2"/>
    <property type="match status" value="1"/>
</dbReference>
<dbReference type="InterPro" id="IPR041492">
    <property type="entry name" value="HAD_2"/>
</dbReference>
<dbReference type="PANTHER" id="PTHR43434:SF24">
    <property type="entry name" value="HYDROLASE-RELATED"/>
    <property type="match status" value="1"/>
</dbReference>
<dbReference type="InterPro" id="IPR023198">
    <property type="entry name" value="PGP-like_dom2"/>
</dbReference>
<reference evidence="1" key="1">
    <citation type="submission" date="2021-02" db="EMBL/GenBank/DDBJ databases">
        <title>Genome sequence of Rhodospirillales sp. strain TMPK1 isolated from soil.</title>
        <authorList>
            <person name="Nakai R."/>
            <person name="Kusada H."/>
            <person name="Tamaki H."/>
        </authorList>
    </citation>
    <scope>NUCLEOTIDE SEQUENCE</scope>
    <source>
        <strain evidence="1">TMPK1</strain>
    </source>
</reference>
<dbReference type="SFLD" id="SFLDG01135">
    <property type="entry name" value="C1.5.6:_HAD__Beta-PGM__Phospha"/>
    <property type="match status" value="1"/>
</dbReference>
<dbReference type="InterPro" id="IPR006439">
    <property type="entry name" value="HAD-SF_hydro_IA"/>
</dbReference>
<dbReference type="NCBIfam" id="TIGR01549">
    <property type="entry name" value="HAD-SF-IA-v1"/>
    <property type="match status" value="1"/>
</dbReference>
<dbReference type="SFLD" id="SFLDG01129">
    <property type="entry name" value="C1.5:_HAD__Beta-PGM__Phosphata"/>
    <property type="match status" value="1"/>
</dbReference>
<dbReference type="GO" id="GO:0008967">
    <property type="term" value="F:phosphoglycolate phosphatase activity"/>
    <property type="evidence" value="ECO:0007669"/>
    <property type="project" value="TreeGrafter"/>
</dbReference>
<dbReference type="Gene3D" id="3.40.50.1000">
    <property type="entry name" value="HAD superfamily/HAD-like"/>
    <property type="match status" value="1"/>
</dbReference>
<dbReference type="SFLD" id="SFLDS00003">
    <property type="entry name" value="Haloacid_Dehalogenase"/>
    <property type="match status" value="1"/>
</dbReference>
<dbReference type="InterPro" id="IPR023214">
    <property type="entry name" value="HAD_sf"/>
</dbReference>
<dbReference type="InterPro" id="IPR050155">
    <property type="entry name" value="HAD-like_hydrolase_sf"/>
</dbReference>
<protein>
    <submittedName>
        <fullName evidence="1">Hydrolase</fullName>
    </submittedName>
</protein>
<dbReference type="GO" id="GO:0006281">
    <property type="term" value="P:DNA repair"/>
    <property type="evidence" value="ECO:0007669"/>
    <property type="project" value="TreeGrafter"/>
</dbReference>
<gene>
    <name evidence="1" type="ORF">TMPK1_00360</name>
</gene>
<accession>A0A8S8X8I6</accession>
<evidence type="ECO:0000313" key="2">
    <source>
        <dbReference type="Proteomes" id="UP000681075"/>
    </source>
</evidence>